<dbReference type="RefSeq" id="WP_123192966.1">
    <property type="nucleotide sequence ID" value="NZ_QICD01000033.1"/>
</dbReference>
<evidence type="ECO:0000313" key="2">
    <source>
        <dbReference type="Proteomes" id="UP000278632"/>
    </source>
</evidence>
<reference evidence="2" key="1">
    <citation type="submission" date="2018-05" db="EMBL/GenBank/DDBJ databases">
        <title>Genome Sequencing of selected type strains of the family Eggerthellaceae.</title>
        <authorList>
            <person name="Danylec N."/>
            <person name="Stoll D.A."/>
            <person name="Doetsch A."/>
            <person name="Huch M."/>
        </authorList>
    </citation>
    <scope>NUCLEOTIDE SEQUENCE [LARGE SCALE GENOMIC DNA]</scope>
    <source>
        <strain evidence="2">DSM 16106</strain>
    </source>
</reference>
<proteinExistence type="predicted"/>
<dbReference type="Proteomes" id="UP000278632">
    <property type="component" value="Unassembled WGS sequence"/>
</dbReference>
<dbReference type="AlphaFoldDB" id="A0A3N0AWE5"/>
<evidence type="ECO:0008006" key="3">
    <source>
        <dbReference type="Google" id="ProtNLM"/>
    </source>
</evidence>
<gene>
    <name evidence="1" type="ORF">DMP08_11200</name>
</gene>
<accession>A0A3N0AWE5</accession>
<dbReference type="OrthoDB" id="3170136at2"/>
<dbReference type="EMBL" id="QICD01000033">
    <property type="protein sequence ID" value="RNL39202.1"/>
    <property type="molecule type" value="Genomic_DNA"/>
</dbReference>
<sequence>MGEGLVADDQSLLGRALALASQRAQTFDSIVGALGVSADDFSLCWIVLNKLRRYQGKALPVPFDPHGGASDSDRPSTQNWYAPTWHLSKLLEEFQINEGLAVHYARILSDPEGGHYELSLAAEELAAAARLEYAVVDTAHLKRVCVQACEPKNAVELLASNAGKILLNIEAYRNEPLSVSSVESLYAKLTEGVLVNEACDEESAFFGACELRAPALEVFCSTIKGNHALMAALIALYYFKTFRVFPAGNCLFAYLLYFLVLHRSGYHFSAHVPVFKLLFPDDQNYVEGHSLSGRPEDMPVPCDGYYDWTGYFEKVVALVVDEQRWTMTKLEGMRRRRERFRSIIDADESLNYRQRAVLLEALLHSNAEFTYAIHVRRYGISYPCARSDFARLLDLGFLRQDDDGIRHFFVASETFHLVFMDYLKEHCPEAFFRCYREDGSLQDECKSADDATCEYNRDVGFYEKSLLDKTYIEHYDYRRSRIADSDGPQRRGWSKG</sequence>
<keyword evidence="2" id="KW-1185">Reference proteome</keyword>
<protein>
    <recommendedName>
        <fullName evidence="3">Fido domain-containing protein</fullName>
    </recommendedName>
</protein>
<comment type="caution">
    <text evidence="1">The sequence shown here is derived from an EMBL/GenBank/DDBJ whole genome shotgun (WGS) entry which is preliminary data.</text>
</comment>
<name>A0A3N0AWE5_9ACTN</name>
<organism evidence="1 2">
    <name type="scientific">Paraeggerthella hongkongensis</name>
    <dbReference type="NCBI Taxonomy" id="230658"/>
    <lineage>
        <taxon>Bacteria</taxon>
        <taxon>Bacillati</taxon>
        <taxon>Actinomycetota</taxon>
        <taxon>Coriobacteriia</taxon>
        <taxon>Eggerthellales</taxon>
        <taxon>Eggerthellaceae</taxon>
        <taxon>Paraeggerthella</taxon>
    </lineage>
</organism>
<evidence type="ECO:0000313" key="1">
    <source>
        <dbReference type="EMBL" id="RNL39202.1"/>
    </source>
</evidence>